<feature type="domain" description="Dynamin GTPase" evidence="5">
    <location>
        <begin position="18"/>
        <end position="251"/>
    </location>
</feature>
<dbReference type="SUPFAM" id="SSF56399">
    <property type="entry name" value="ADP-ribosylation"/>
    <property type="match status" value="1"/>
</dbReference>
<organism evidence="6 7">
    <name type="scientific">Durusdinium trenchii</name>
    <dbReference type="NCBI Taxonomy" id="1381693"/>
    <lineage>
        <taxon>Eukaryota</taxon>
        <taxon>Sar</taxon>
        <taxon>Alveolata</taxon>
        <taxon>Dinophyceae</taxon>
        <taxon>Suessiales</taxon>
        <taxon>Symbiodiniaceae</taxon>
        <taxon>Durusdinium</taxon>
    </lineage>
</organism>
<dbReference type="SUPFAM" id="SSF52540">
    <property type="entry name" value="P-loop containing nucleoside triphosphate hydrolases"/>
    <property type="match status" value="1"/>
</dbReference>
<keyword evidence="2" id="KW-0677">Repeat</keyword>
<dbReference type="PANTHER" id="PTHR46376">
    <property type="entry name" value="LEUCINE-ZIPPER-LIKE TRANSCRIPTIONAL REGULATOR 1"/>
    <property type="match status" value="1"/>
</dbReference>
<name>A0ABP0IB64_9DINO</name>
<dbReference type="PANTHER" id="PTHR46376:SF1">
    <property type="entry name" value="LEUCINE-ZIPPER-LIKE TRANSCRIPTIONAL REGULATOR 1"/>
    <property type="match status" value="1"/>
</dbReference>
<evidence type="ECO:0000256" key="1">
    <source>
        <dbReference type="ARBA" id="ARBA00022441"/>
    </source>
</evidence>
<accession>A0ABP0IB64</accession>
<sequence>MARSGASHGLKAPALLNAYSALKTVQEMDPDFKHKVRVPVMVITGTQSAGKTTFIEAMVGFPVGFTDRNTGTRCPVRYVLRRSEEACYKVAGQELRGQKEVREKVTAQMKNLELRKQFISEPLVVEISEKDQVDIDIADLPGLKDRSQPDSEDIAKIVKEYLRNDRVMPVVLCKATPGAGEATPAPRDVRRWRSMEVGEWQLIKPKREDPGSRFLHTAVVWNDEMVVYGGFVGAVGRRGTWSLNLKDREWRQLSTDGEEPERREEHSAIMWQDEMIIFGGAGGGKHVCDTWALNLRSQKWKRLEPKGEVPKGRCRHSAVLWKDQMIVFGGFDGSSGLSDTWTLGLKLQEWTLLRPMGKLPGAHSGHSAVVLSDQMFVFGGHSGGASNNIWCLNFQAPEWMLLNITGDIPKPRHNHSAVLLGNHMIVFGGEGDHGFNETWSLDLTNNKWKMHSLGNLPTERSKHPAVVWQHEMVIFGGAGGGGGSMRNDTWSLRLAPPSSRTPLALATTPRRPTPRGDGLAPTPREEVGLAAAMGAVTDPMVEEACQAMATMPGNAEVQKWGLFTLTYSKGHERAAAEAKAAKLIVVAMKAHDKHPQIQDWGSVALAVFCAGADPESCQRKEEAMLEGALEVLVTATSMAKAKRAALGALGTLFCGEDAGRAERVRRVVQAGVPALLREALNDDDSSRTIRKVFSALAELAKAAPEELPAETIESVERTLAAHSDYEEIQRLGQQILLAAPQRECPKENPTYWSGHISEEGWTACPVTGDTLNTLRKMFVVDQPGELGKGRDADSYPRKYNALRVHCAWRVEHQDCWESYVVERSKAQKTLRRLREKGMPVPPWQSKIQDVSKNLPGATYVHEAGERFLLHGCSPEVLLDILHNGFDDRVTKKGMFGAGCYFAEDPEKIDQYVRPDPHHNAPGLEELHSRLYTDGNSHPDGDVFYCVVARVVCGACIETKGLDRSAPTKDAASGQEIFVNGDLKQLVSIPGITPSVRYQTLLVNLASEGPLGRCVMRFREFVSFKGASCDLPGVLDCFCEGVDLMLKAPSGHEGELQTSLAKGCWWAEKNEETQLDYAALEDCGLQPKKALVVINYFNKQLPDLTSVSELNTYCRGYLKKFKEAYFVMLHYEDGINKENMNFEELYRYYSTLGEKEKATYQKQISELEAKDQDGLKVEHEVWTSLGVNAALDAMQQKLSSWMEENRKTVLSILKGKKEDLLCEVEKLEKALGPQGDEELRVALQEYNSEFQHAMKVVFEGDNNCSQSKPKQDSRYSKQYVWAFDTKEVSRTFEEEWVETYLRLRAELKDQSLFPDLQDLREKLKDTYTGNMLDMRLRPHAAFNRIMKVSSFVIMQYPMRTLTKQEMYSKSGHSNDGVTGSFNPHKVLKGMVTERLLDLQDVVEVVLEHIHNIYEAPVTRVHEMLTDRHTVVKCHPKFREKFTAKYQEILEQQLSQANQFLQRLINQTTACAPADLNTRLISLLGITPKSQAQDSSPERVEANASDVPERVGKHREAVKEVQKTVETWKGRFNVIDFVEGGCDDLPFGEYRSVDEKRLNDCAERIFLQLKGMIVLQLEGALNYDVYAFLQGKLLNDMHSEMAQWIRQLMDHAQELKEMLSGSEELKAQLRMKKEELSLCEEAFEKLDPTGAFESRCRQADRATLLAAQHAPKPAPLPVSQSKLLEGELDLGLKLSKLKGPWLCDLREAAEQDLLGDLNGRPQMVTVDSQVVGDRLRYWLTLKPDAEKETLERIEQAQTSGYPRAKAVYQKFTKGGPGDDSAPIAAPAPPPSGASQGRIWSRTP</sequence>
<dbReference type="SUPFAM" id="SSF117281">
    <property type="entry name" value="Kelch motif"/>
    <property type="match status" value="1"/>
</dbReference>
<evidence type="ECO:0000259" key="5">
    <source>
        <dbReference type="SMART" id="SM00053"/>
    </source>
</evidence>
<dbReference type="Pfam" id="PF24681">
    <property type="entry name" value="Kelch_KLHDC2_KLHL20_DRC7"/>
    <property type="match status" value="2"/>
</dbReference>
<dbReference type="Gene3D" id="3.90.228.10">
    <property type="match status" value="1"/>
</dbReference>
<dbReference type="SUPFAM" id="SSF48371">
    <property type="entry name" value="ARM repeat"/>
    <property type="match status" value="1"/>
</dbReference>
<feature type="coiled-coil region" evidence="3">
    <location>
        <begin position="1603"/>
        <end position="1640"/>
    </location>
</feature>
<dbReference type="SMART" id="SM00612">
    <property type="entry name" value="Kelch"/>
    <property type="match status" value="4"/>
</dbReference>
<proteinExistence type="predicted"/>
<dbReference type="EMBL" id="CAXAMM010003258">
    <property type="protein sequence ID" value="CAK8999156.1"/>
    <property type="molecule type" value="Genomic_DNA"/>
</dbReference>
<gene>
    <name evidence="6" type="ORF">SCF082_LOCUS5945</name>
</gene>
<reference evidence="6 7" key="1">
    <citation type="submission" date="2024-02" db="EMBL/GenBank/DDBJ databases">
        <authorList>
            <person name="Chen Y."/>
            <person name="Shah S."/>
            <person name="Dougan E. K."/>
            <person name="Thang M."/>
            <person name="Chan C."/>
        </authorList>
    </citation>
    <scope>NUCLEOTIDE SEQUENCE [LARGE SCALE GENOMIC DNA]</scope>
</reference>
<dbReference type="Gene3D" id="1.25.10.10">
    <property type="entry name" value="Leucine-rich Repeat Variant"/>
    <property type="match status" value="1"/>
</dbReference>
<feature type="compositionally biased region" description="Basic and acidic residues" evidence="4">
    <location>
        <begin position="1494"/>
        <end position="1507"/>
    </location>
</feature>
<evidence type="ECO:0000313" key="7">
    <source>
        <dbReference type="Proteomes" id="UP001642464"/>
    </source>
</evidence>
<feature type="region of interest" description="Disordered" evidence="4">
    <location>
        <begin position="496"/>
        <end position="522"/>
    </location>
</feature>
<dbReference type="Pfam" id="PF00350">
    <property type="entry name" value="Dynamin_N"/>
    <property type="match status" value="1"/>
</dbReference>
<dbReference type="InterPro" id="IPR027417">
    <property type="entry name" value="P-loop_NTPase"/>
</dbReference>
<dbReference type="InterPro" id="IPR006652">
    <property type="entry name" value="Kelch_1"/>
</dbReference>
<protein>
    <submittedName>
        <fullName evidence="6">Leucine-zipper-like transcriptional regulator 1 (LZTR-1)</fullName>
    </submittedName>
</protein>
<dbReference type="Proteomes" id="UP001642464">
    <property type="component" value="Unassembled WGS sequence"/>
</dbReference>
<keyword evidence="7" id="KW-1185">Reference proteome</keyword>
<feature type="region of interest" description="Disordered" evidence="4">
    <location>
        <begin position="1488"/>
        <end position="1507"/>
    </location>
</feature>
<dbReference type="InterPro" id="IPR045063">
    <property type="entry name" value="Dynamin_N"/>
</dbReference>
<feature type="region of interest" description="Disordered" evidence="4">
    <location>
        <begin position="1767"/>
        <end position="1801"/>
    </location>
</feature>
<dbReference type="SMART" id="SM00053">
    <property type="entry name" value="DYNc"/>
    <property type="match status" value="1"/>
</dbReference>
<dbReference type="InterPro" id="IPR015915">
    <property type="entry name" value="Kelch-typ_b-propeller"/>
</dbReference>
<dbReference type="Gene3D" id="3.40.50.300">
    <property type="entry name" value="P-loop containing nucleotide triphosphate hydrolases"/>
    <property type="match status" value="1"/>
</dbReference>
<keyword evidence="3" id="KW-0175">Coiled coil</keyword>
<evidence type="ECO:0000313" key="6">
    <source>
        <dbReference type="EMBL" id="CAK8999156.1"/>
    </source>
</evidence>
<evidence type="ECO:0000256" key="2">
    <source>
        <dbReference type="ARBA" id="ARBA00022737"/>
    </source>
</evidence>
<dbReference type="Gene3D" id="2.120.10.80">
    <property type="entry name" value="Kelch-type beta propeller"/>
    <property type="match status" value="2"/>
</dbReference>
<keyword evidence="1" id="KW-0880">Kelch repeat</keyword>
<comment type="caution">
    <text evidence="6">The sequence shown here is derived from an EMBL/GenBank/DDBJ whole genome shotgun (WGS) entry which is preliminary data.</text>
</comment>
<evidence type="ECO:0000256" key="3">
    <source>
        <dbReference type="SAM" id="Coils"/>
    </source>
</evidence>
<dbReference type="InterPro" id="IPR001401">
    <property type="entry name" value="Dynamin_GTPase"/>
</dbReference>
<evidence type="ECO:0000256" key="4">
    <source>
        <dbReference type="SAM" id="MobiDB-lite"/>
    </source>
</evidence>
<dbReference type="InterPro" id="IPR016024">
    <property type="entry name" value="ARM-type_fold"/>
</dbReference>
<dbReference type="InterPro" id="IPR051568">
    <property type="entry name" value="LZTR1/Attractin"/>
</dbReference>
<dbReference type="InterPro" id="IPR012317">
    <property type="entry name" value="Poly(ADP-ribose)pol_cat_dom"/>
</dbReference>
<dbReference type="Pfam" id="PF00644">
    <property type="entry name" value="PARP"/>
    <property type="match status" value="1"/>
</dbReference>
<dbReference type="InterPro" id="IPR011989">
    <property type="entry name" value="ARM-like"/>
</dbReference>